<gene>
    <name evidence="1" type="ORF">KI387_041599</name>
</gene>
<comment type="caution">
    <text evidence="1">The sequence shown here is derived from an EMBL/GenBank/DDBJ whole genome shotgun (WGS) entry which is preliminary data.</text>
</comment>
<accession>A0AA38CBJ1</accession>
<name>A0AA38CBJ1_TAXCH</name>
<reference evidence="1 2" key="1">
    <citation type="journal article" date="2021" name="Nat. Plants">
        <title>The Taxus genome provides insights into paclitaxel biosynthesis.</title>
        <authorList>
            <person name="Xiong X."/>
            <person name="Gou J."/>
            <person name="Liao Q."/>
            <person name="Li Y."/>
            <person name="Zhou Q."/>
            <person name="Bi G."/>
            <person name="Li C."/>
            <person name="Du R."/>
            <person name="Wang X."/>
            <person name="Sun T."/>
            <person name="Guo L."/>
            <person name="Liang H."/>
            <person name="Lu P."/>
            <person name="Wu Y."/>
            <person name="Zhang Z."/>
            <person name="Ro D.K."/>
            <person name="Shang Y."/>
            <person name="Huang S."/>
            <person name="Yan J."/>
        </authorList>
    </citation>
    <scope>NUCLEOTIDE SEQUENCE [LARGE SCALE GENOMIC DNA]</scope>
    <source>
        <strain evidence="1">Ta-2019</strain>
    </source>
</reference>
<dbReference type="Proteomes" id="UP000824469">
    <property type="component" value="Unassembled WGS sequence"/>
</dbReference>
<protein>
    <submittedName>
        <fullName evidence="1">Uncharacterized protein</fullName>
    </submittedName>
</protein>
<keyword evidence="2" id="KW-1185">Reference proteome</keyword>
<dbReference type="EMBL" id="JAHRHJ020001477">
    <property type="protein sequence ID" value="KAH9293193.1"/>
    <property type="molecule type" value="Genomic_DNA"/>
</dbReference>
<feature type="non-terminal residue" evidence="1">
    <location>
        <position position="97"/>
    </location>
</feature>
<sequence length="97" mass="10312">MGVCAVAGLLSKARRIPFRIQTLILSIHQYPPGCESQQLEMQNGEISGKFGGGGGGDHGFAQEFASQAQRRGSGCSALSDRECGCYTVHTFAEFVEA</sequence>
<evidence type="ECO:0000313" key="1">
    <source>
        <dbReference type="EMBL" id="KAH9293193.1"/>
    </source>
</evidence>
<dbReference type="AlphaFoldDB" id="A0AA38CBJ1"/>
<evidence type="ECO:0000313" key="2">
    <source>
        <dbReference type="Proteomes" id="UP000824469"/>
    </source>
</evidence>
<organism evidence="1 2">
    <name type="scientific">Taxus chinensis</name>
    <name type="common">Chinese yew</name>
    <name type="synonym">Taxus wallichiana var. chinensis</name>
    <dbReference type="NCBI Taxonomy" id="29808"/>
    <lineage>
        <taxon>Eukaryota</taxon>
        <taxon>Viridiplantae</taxon>
        <taxon>Streptophyta</taxon>
        <taxon>Embryophyta</taxon>
        <taxon>Tracheophyta</taxon>
        <taxon>Spermatophyta</taxon>
        <taxon>Pinopsida</taxon>
        <taxon>Pinidae</taxon>
        <taxon>Conifers II</taxon>
        <taxon>Cupressales</taxon>
        <taxon>Taxaceae</taxon>
        <taxon>Taxus</taxon>
    </lineage>
</organism>
<proteinExistence type="predicted"/>